<dbReference type="EMBL" id="LOHZ01000023">
    <property type="protein sequence ID" value="KYO66954.1"/>
    <property type="molecule type" value="Genomic_DNA"/>
</dbReference>
<dbReference type="Gene3D" id="3.40.50.300">
    <property type="entry name" value="P-loop containing nucleotide triphosphate hydrolases"/>
    <property type="match status" value="2"/>
</dbReference>
<keyword evidence="1 2" id="KW-0175">Coiled coil</keyword>
<dbReference type="GO" id="GO:0005694">
    <property type="term" value="C:chromosome"/>
    <property type="evidence" value="ECO:0007669"/>
    <property type="project" value="InterPro"/>
</dbReference>
<reference evidence="3 4" key="1">
    <citation type="submission" date="2015-12" db="EMBL/GenBank/DDBJ databases">
        <title>Draft genome of Thermovenabulum gondwanense isolated from a red thermophilic microbial mat colonisisng an outflow channel of a bore well.</title>
        <authorList>
            <person name="Patel B.K."/>
        </authorList>
    </citation>
    <scope>NUCLEOTIDE SEQUENCE [LARGE SCALE GENOMIC DNA]</scope>
    <source>
        <strain evidence="3 4">R270</strain>
    </source>
</reference>
<dbReference type="Proteomes" id="UP000075737">
    <property type="component" value="Unassembled WGS sequence"/>
</dbReference>
<dbReference type="PATRIC" id="fig|520767.4.peg.855"/>
<dbReference type="GO" id="GO:0051276">
    <property type="term" value="P:chromosome organization"/>
    <property type="evidence" value="ECO:0007669"/>
    <property type="project" value="InterPro"/>
</dbReference>
<feature type="coiled-coil region" evidence="2">
    <location>
        <begin position="230"/>
        <end position="354"/>
    </location>
</feature>
<dbReference type="PANTHER" id="PTHR32182">
    <property type="entry name" value="DNA REPLICATION AND REPAIR PROTEIN RECF"/>
    <property type="match status" value="1"/>
</dbReference>
<evidence type="ECO:0000313" key="3">
    <source>
        <dbReference type="EMBL" id="KYO66954.1"/>
    </source>
</evidence>
<dbReference type="RefSeq" id="WP_068747929.1">
    <property type="nucleotide sequence ID" value="NZ_LOHZ01000023.1"/>
</dbReference>
<dbReference type="PANTHER" id="PTHR32182:SF0">
    <property type="entry name" value="DNA REPLICATION AND REPAIR PROTEIN RECF"/>
    <property type="match status" value="1"/>
</dbReference>
<dbReference type="OrthoDB" id="174137at2"/>
<organism evidence="3 4">
    <name type="scientific">Thermovenabulum gondwanense</name>
    <dbReference type="NCBI Taxonomy" id="520767"/>
    <lineage>
        <taxon>Bacteria</taxon>
        <taxon>Bacillati</taxon>
        <taxon>Bacillota</taxon>
        <taxon>Clostridia</taxon>
        <taxon>Thermosediminibacterales</taxon>
        <taxon>Thermosediminibacteraceae</taxon>
        <taxon>Thermovenabulum</taxon>
    </lineage>
</organism>
<dbReference type="SUPFAM" id="SSF75553">
    <property type="entry name" value="Smc hinge domain"/>
    <property type="match status" value="1"/>
</dbReference>
<dbReference type="Pfam" id="PF13555">
    <property type="entry name" value="AAA_29"/>
    <property type="match status" value="1"/>
</dbReference>
<dbReference type="InterPro" id="IPR027417">
    <property type="entry name" value="P-loop_NTPase"/>
</dbReference>
<dbReference type="GO" id="GO:0005524">
    <property type="term" value="F:ATP binding"/>
    <property type="evidence" value="ECO:0007669"/>
    <property type="project" value="InterPro"/>
</dbReference>
<dbReference type="STRING" id="520767.ATZ99_07710"/>
<keyword evidence="4" id="KW-1185">Reference proteome</keyword>
<evidence type="ECO:0000256" key="2">
    <source>
        <dbReference type="SAM" id="Coils"/>
    </source>
</evidence>
<sequence>MKLLKKLLLINWHYIYHEIIEFEIINFLTGKNGAGKSTIIDALQVLILGDTKGDFFNKAANDKSKRTLKSYLRGEIADDGEGGFVVLRSGNFTSYIAGEFYDTVKKTSFSYGVAFDVYEDGEINHKFFYLDFALPENQFVMGGFPLNIRNLRTYFNSKYKERYKIFDSNREYQIHFITKMGSLNEKFYRVFRKSVPFSPIIDIENFISEYVCDVQNKIDISSMQENLRYYKELEYQAEQVKKRVQTLKEIEELFESFLNEEKRLKEQEYLIKRAEVEKKKNEIQDLQKAISEKENTIKEKEQHRLSLEEKLKALEGQREALIKEKYSLQAYQKKEMLEREEKSLLENIKGKKASISSFLEFLSRLLKNWEKTVEDFSTFAEEEFGENLALNIKKGIQGLKALSFENVESIKEEDLSLLKELTFEFKNKIEKLYFSLEQEKSALEALLLELRSEIENLKKGIKPYDKKLLELKSEIETALKNKYRRDVKVEILADLIEVKDKKWHNAVEAYLHTQKFYLITEPRYFVDALKIYDEQKFKKGFYDIGLVDTGKLERQSIKVEKNSLAFEVVTENRYARLFVDYILGRVVKCERVEELRNYATAITPDCMLYQNYVARQLSPERYRTPYIGKKSLEKLLEVKLAEKDEKEGLLNKIKEKYDTLSKIKNIEPVTEIFIENAKSAKKEKQDYISLKEALERVRRELSSLDLSKILEIDEKIQKTESEMENIKREREKITGEINKINSEIQVDNYRLKEVEKELNEKQKEIELSFEHEFVKETGEPRFLRELENRKLPENIISAFLSQVARTRSQKEIKWSKLINKRSDYNREYKMPYDISSPDNGEYKKELERLLNTELPLYEEKIKDAKEKARMQFQDDFISKLKQNIDTVYAQIEELNTALKQFSFGKDRYKFEVKPNPAYRKFYEMIMDGMLLEGYTIFSIEFQNKHRDALEELFNQIVYVGEQNLSVDERARLEDNIQKFTDYRTYLNFDLVVTDEQGRESRLSRTLLKKSGGETQTPFYISILASFGRIYRMGNMYRENNTLRLIIFDEAFSKMDHQRVQESIKLLRNMGFQAIISAPTEKIQDIATLVDRNLCVIRSKNRTIVRAFDPREVLEEGDVSIGL</sequence>
<dbReference type="Pfam" id="PF13558">
    <property type="entry name" value="SbcC_Walker_B"/>
    <property type="match status" value="1"/>
</dbReference>
<dbReference type="GO" id="GO:0006302">
    <property type="term" value="P:double-strand break repair"/>
    <property type="evidence" value="ECO:0007669"/>
    <property type="project" value="TreeGrafter"/>
</dbReference>
<comment type="caution">
    <text evidence="3">The sequence shown here is derived from an EMBL/GenBank/DDBJ whole genome shotgun (WGS) entry which is preliminary data.</text>
</comment>
<evidence type="ECO:0000313" key="4">
    <source>
        <dbReference type="Proteomes" id="UP000075737"/>
    </source>
</evidence>
<evidence type="ECO:0008006" key="5">
    <source>
        <dbReference type="Google" id="ProtNLM"/>
    </source>
</evidence>
<name>A0A161PY63_9FIRM</name>
<dbReference type="InterPro" id="IPR036277">
    <property type="entry name" value="SMC_hinge_sf"/>
</dbReference>
<dbReference type="GO" id="GO:0000731">
    <property type="term" value="P:DNA synthesis involved in DNA repair"/>
    <property type="evidence" value="ECO:0007669"/>
    <property type="project" value="TreeGrafter"/>
</dbReference>
<gene>
    <name evidence="3" type="ORF">ATZ99_07710</name>
</gene>
<feature type="coiled-coil region" evidence="2">
    <location>
        <begin position="426"/>
        <end position="460"/>
    </location>
</feature>
<dbReference type="SUPFAM" id="SSF52540">
    <property type="entry name" value="P-loop containing nucleoside triphosphate hydrolases"/>
    <property type="match status" value="1"/>
</dbReference>
<feature type="coiled-coil region" evidence="2">
    <location>
        <begin position="677"/>
        <end position="771"/>
    </location>
</feature>
<protein>
    <recommendedName>
        <fullName evidence="5">Chromosome partition protein Smc</fullName>
    </recommendedName>
</protein>
<dbReference type="AlphaFoldDB" id="A0A161PY63"/>
<proteinExistence type="predicted"/>
<accession>A0A161PY63</accession>
<evidence type="ECO:0000256" key="1">
    <source>
        <dbReference type="ARBA" id="ARBA00023054"/>
    </source>
</evidence>